<name>A0A1E2V7Q5_9GAMM</name>
<dbReference type="InterPro" id="IPR003776">
    <property type="entry name" value="YcaO-like_dom"/>
</dbReference>
<organism evidence="2 3">
    <name type="scientific">Terasakiispira papahanaumokuakeensis</name>
    <dbReference type="NCBI Taxonomy" id="197479"/>
    <lineage>
        <taxon>Bacteria</taxon>
        <taxon>Pseudomonadati</taxon>
        <taxon>Pseudomonadota</taxon>
        <taxon>Gammaproteobacteria</taxon>
        <taxon>Oceanospirillales</taxon>
        <taxon>Terasakiispira</taxon>
    </lineage>
</organism>
<dbReference type="PROSITE" id="PS51664">
    <property type="entry name" value="YCAO"/>
    <property type="match status" value="1"/>
</dbReference>
<dbReference type="AlphaFoldDB" id="A0A1E2V7Q5"/>
<accession>A0A1E2V7Q5</accession>
<proteinExistence type="predicted"/>
<gene>
    <name evidence="2" type="ORF">BFW38_05120</name>
</gene>
<dbReference type="OrthoDB" id="2379922at2"/>
<dbReference type="EMBL" id="MDTQ01000001">
    <property type="protein sequence ID" value="ODC03017.1"/>
    <property type="molecule type" value="Genomic_DNA"/>
</dbReference>
<reference evidence="2 3" key="1">
    <citation type="submission" date="2016-08" db="EMBL/GenBank/DDBJ databases">
        <authorList>
            <person name="Seilhamer J.J."/>
        </authorList>
    </citation>
    <scope>NUCLEOTIDE SEQUENCE [LARGE SCALE GENOMIC DNA]</scope>
    <source>
        <strain evidence="2 3">PH27A</strain>
    </source>
</reference>
<keyword evidence="3" id="KW-1185">Reference proteome</keyword>
<evidence type="ECO:0000313" key="3">
    <source>
        <dbReference type="Proteomes" id="UP000094291"/>
    </source>
</evidence>
<protein>
    <recommendedName>
        <fullName evidence="1">YcaO domain-containing protein</fullName>
    </recommendedName>
</protein>
<sequence length="400" mass="46010">MIINEGVFTPTFSTNMIIQDQITLGWPKHIAAYLGKGYLGLSFSDDRDNAYLAACGEYAERAFFNKRMRGVSRKKLSDLPDSNRQQLYSFIKQMCPLDLVNEINTHEFDLCLVESITDDETLLVPTAVISIGEQQDSQFIVSRDTTGNSVHFDENKCFNNSLLEFVERQSLITSFLYSKGQTRFDIDDLSIFGSSCNLIKKILCYGEVYAADISLFENAYTILLCFSSSKENASVMYSVGCSSSYSIKEAFEKSARELYSSFVTMLSIYDEGDGSYYEEYEKNMDYYLKLYYDKNHPDTYKEFGVFFNNSIPEVRTSEAVFCPKKHFEDLLEDISEISGRVYSYRSEILFPRKEKLYVCKIFSLDMFYNMDISRKCNLNNKITSLYGGVSSRDIKFIPFP</sequence>
<feature type="domain" description="YcaO" evidence="1">
    <location>
        <begin position="40"/>
        <end position="400"/>
    </location>
</feature>
<dbReference type="STRING" id="197479.BFW38_05120"/>
<dbReference type="Pfam" id="PF02624">
    <property type="entry name" value="YcaO"/>
    <property type="match status" value="1"/>
</dbReference>
<dbReference type="RefSeq" id="WP_068997412.1">
    <property type="nucleotide sequence ID" value="NZ_MDTQ01000001.1"/>
</dbReference>
<comment type="caution">
    <text evidence="2">The sequence shown here is derived from an EMBL/GenBank/DDBJ whole genome shotgun (WGS) entry which is preliminary data.</text>
</comment>
<evidence type="ECO:0000313" key="2">
    <source>
        <dbReference type="EMBL" id="ODC03017.1"/>
    </source>
</evidence>
<evidence type="ECO:0000259" key="1">
    <source>
        <dbReference type="PROSITE" id="PS51664"/>
    </source>
</evidence>
<dbReference type="Proteomes" id="UP000094291">
    <property type="component" value="Unassembled WGS sequence"/>
</dbReference>